<gene>
    <name evidence="1" type="ORF">J5V48_07255</name>
</gene>
<evidence type="ECO:0000313" key="2">
    <source>
        <dbReference type="Proteomes" id="UP000731465"/>
    </source>
</evidence>
<dbReference type="EMBL" id="JAGFNY010000026">
    <property type="protein sequence ID" value="MBW7570687.1"/>
    <property type="molecule type" value="Genomic_DNA"/>
</dbReference>
<dbReference type="RefSeq" id="WP_219937911.1">
    <property type="nucleotide sequence ID" value="NZ_JAGFNY010000026.1"/>
</dbReference>
<evidence type="ECO:0000313" key="1">
    <source>
        <dbReference type="EMBL" id="MBW7570687.1"/>
    </source>
</evidence>
<organism evidence="1 2">
    <name type="scientific">Succinivibrio faecicola</name>
    <dbReference type="NCBI Taxonomy" id="2820300"/>
    <lineage>
        <taxon>Bacteria</taxon>
        <taxon>Pseudomonadati</taxon>
        <taxon>Pseudomonadota</taxon>
        <taxon>Gammaproteobacteria</taxon>
        <taxon>Aeromonadales</taxon>
        <taxon>Succinivibrionaceae</taxon>
        <taxon>Succinivibrio</taxon>
    </lineage>
</organism>
<name>A0ABS7DHB0_9GAMM</name>
<accession>A0ABS7DHB0</accession>
<dbReference type="Proteomes" id="UP000731465">
    <property type="component" value="Unassembled WGS sequence"/>
</dbReference>
<comment type="caution">
    <text evidence="1">The sequence shown here is derived from an EMBL/GenBank/DDBJ whole genome shotgun (WGS) entry which is preliminary data.</text>
</comment>
<sequence length="51" mass="5857">MAVEQRNKRMMAELNSKDQEPYVFGIGRHFDNVGYLIRNAADKVMKNGQAN</sequence>
<keyword evidence="2" id="KW-1185">Reference proteome</keyword>
<proteinExistence type="predicted"/>
<reference evidence="1 2" key="1">
    <citation type="submission" date="2021-03" db="EMBL/GenBank/DDBJ databases">
        <title>Succinivibrio sp. nov. isolated from feces of cow.</title>
        <authorList>
            <person name="Choi J.-Y."/>
        </authorList>
    </citation>
    <scope>NUCLEOTIDE SEQUENCE [LARGE SCALE GENOMIC DNA]</scope>
    <source>
        <strain evidence="1 2">AGMB01872</strain>
    </source>
</reference>
<protein>
    <submittedName>
        <fullName evidence="1">Uncharacterized protein</fullName>
    </submittedName>
</protein>